<dbReference type="AlphaFoldDB" id="A0A9D2WQ61"/>
<keyword evidence="6 7" id="KW-0720">Serine protease</keyword>
<evidence type="ECO:0000313" key="12">
    <source>
        <dbReference type="Proteomes" id="UP000798488"/>
    </source>
</evidence>
<dbReference type="PANTHER" id="PTHR46344">
    <property type="entry name" value="OS02G0202900 PROTEIN"/>
    <property type="match status" value="1"/>
</dbReference>
<dbReference type="CDD" id="cd07473">
    <property type="entry name" value="Peptidases_S8_Subtilisin_like"/>
    <property type="match status" value="1"/>
</dbReference>
<dbReference type="EMBL" id="LSRS01000004">
    <property type="protein sequence ID" value="KAF1084886.1"/>
    <property type="molecule type" value="Genomic_DNA"/>
</dbReference>
<dbReference type="InterPro" id="IPR006652">
    <property type="entry name" value="Kelch_1"/>
</dbReference>
<gene>
    <name evidence="11" type="ORF">SPSYN_02056</name>
</gene>
<dbReference type="InterPro" id="IPR015500">
    <property type="entry name" value="Peptidase_S8_subtilisin-rel"/>
</dbReference>
<protein>
    <submittedName>
        <fullName evidence="11">Thermophilic serine proteinase</fullName>
        <ecNumber evidence="11">3.4.21.-</ecNumber>
    </submittedName>
</protein>
<feature type="compositionally biased region" description="Polar residues" evidence="8">
    <location>
        <begin position="58"/>
        <end position="75"/>
    </location>
</feature>
<feature type="active site" description="Charge relay system" evidence="7">
    <location>
        <position position="231"/>
    </location>
</feature>
<organism evidence="11 12">
    <name type="scientific">Sporotomaculum syntrophicum</name>
    <dbReference type="NCBI Taxonomy" id="182264"/>
    <lineage>
        <taxon>Bacteria</taxon>
        <taxon>Bacillati</taxon>
        <taxon>Bacillota</taxon>
        <taxon>Clostridia</taxon>
        <taxon>Eubacteriales</taxon>
        <taxon>Desulfallaceae</taxon>
        <taxon>Sporotomaculum</taxon>
    </lineage>
</organism>
<evidence type="ECO:0000256" key="7">
    <source>
        <dbReference type="PROSITE-ProRule" id="PRU01240"/>
    </source>
</evidence>
<dbReference type="PRINTS" id="PR00723">
    <property type="entry name" value="SUBTILISIN"/>
</dbReference>
<feature type="chain" id="PRO_5039205719" evidence="9">
    <location>
        <begin position="30"/>
        <end position="890"/>
    </location>
</feature>
<dbReference type="SUPFAM" id="SSF52743">
    <property type="entry name" value="Subtilisin-like"/>
    <property type="match status" value="1"/>
</dbReference>
<evidence type="ECO:0000256" key="1">
    <source>
        <dbReference type="ARBA" id="ARBA00011073"/>
    </source>
</evidence>
<keyword evidence="5 7" id="KW-0378">Hydrolase</keyword>
<dbReference type="PROSITE" id="PS00137">
    <property type="entry name" value="SUBTILASE_HIS"/>
    <property type="match status" value="1"/>
</dbReference>
<dbReference type="PROSITE" id="PS00136">
    <property type="entry name" value="SUBTILASE_ASP"/>
    <property type="match status" value="1"/>
</dbReference>
<keyword evidence="2" id="KW-0880">Kelch repeat</keyword>
<dbReference type="RefSeq" id="WP_161822377.1">
    <property type="nucleotide sequence ID" value="NZ_LSRS01000004.1"/>
</dbReference>
<accession>A0A9D2WQ61</accession>
<dbReference type="GO" id="GO:0004252">
    <property type="term" value="F:serine-type endopeptidase activity"/>
    <property type="evidence" value="ECO:0007669"/>
    <property type="project" value="UniProtKB-UniRule"/>
</dbReference>
<evidence type="ECO:0000256" key="6">
    <source>
        <dbReference type="ARBA" id="ARBA00022825"/>
    </source>
</evidence>
<dbReference type="InterPro" id="IPR036852">
    <property type="entry name" value="Peptidase_S8/S53_dom_sf"/>
</dbReference>
<sequence length="890" mass="96133">MRKGRLKTFIALSLALALTLSTIPSPLLADTNHHHEASLETPSTETGTSSTMEDINPDQDTPGSDPKLQNPQNQSVAEQTYAPILLDRLPSGANDYKTNRFIVKFKNEQSKSTLTAAISEDLKQLKNFKYHRFKDFSVITTKTAMKQEDLVTKINNQNAGSAIAYIQPDYQLTAASLDAETAMQQNDLPEHLQGLPSTPTNTGTPVDLADINLKAAWSKSQGEGAIVAVLDTGIDTTHRDLAHRIWSNTAETAGNGIDDDGNGYIDDTTGWNFPGNNSAVHKSGHEYDEWHGTHIAGIIAGVAPDATIMPLKIFKNGTAYTSDIIEAIAYAEEKGAKVANCSWGISFDNPALKEAIVHSNMLFICASGNSHTNIDANPVYPGSYRGTNIITVASLNKDGKLSGYSNYGKTTVNVAAPGENIISATPGNRNGKSSGTSQAAAFVSGEAALILGKHKNASASEIRQVIIESSDQMPNLTNQIISGNKINCGRAVSSPFPANKEPLINEHNKDISVDSSVYKDISVTDLVYVDTTDTEFIYGDTTDSESVYQTTERYSLYSGEIWNIKASMPTARYGLAAAAVNGKIYAIGGYNDVSGYLNTLEEYNPATNTWTTKASMPTARTWLAAAAVNGKIYAIGGINNYNTKLNTIEEYDPATDTWMTKASMPTSRCLLAAAAVNGKIYVIGGNNNNGFLNTVEEYDPVANTWTTKANMPTSRNYLAAAVINGKIYAIGGFNDSLFNSLNTIEEYHPVTNTWTAKVGMPMPRFVLSAAAANEKIYAIGGRHFYDGDTLNLLEEYDPVTNTWTTKASMPTARGYLAAAAAGTKIYAIGGFNNSIGTLNTVEELSLPSVDSYQYQYDANNCLDYIITPPGQTIDYQYDANGNLLRRILTQ</sequence>
<keyword evidence="9" id="KW-0732">Signal</keyword>
<dbReference type="InterPro" id="IPR022398">
    <property type="entry name" value="Peptidase_S8_His-AS"/>
</dbReference>
<comment type="caution">
    <text evidence="11">The sequence shown here is derived from an EMBL/GenBank/DDBJ whole genome shotgun (WGS) entry which is preliminary data.</text>
</comment>
<keyword evidence="4" id="KW-0677">Repeat</keyword>
<dbReference type="SUPFAM" id="SSF117281">
    <property type="entry name" value="Kelch motif"/>
    <property type="match status" value="1"/>
</dbReference>
<dbReference type="InterPro" id="IPR023827">
    <property type="entry name" value="Peptidase_S8_Asp-AS"/>
</dbReference>
<evidence type="ECO:0000256" key="2">
    <source>
        <dbReference type="ARBA" id="ARBA00022441"/>
    </source>
</evidence>
<dbReference type="Gene3D" id="2.120.10.80">
    <property type="entry name" value="Kelch-type beta propeller"/>
    <property type="match status" value="2"/>
</dbReference>
<evidence type="ECO:0000256" key="4">
    <source>
        <dbReference type="ARBA" id="ARBA00022737"/>
    </source>
</evidence>
<dbReference type="Pfam" id="PF24681">
    <property type="entry name" value="Kelch_KLHDC2_KLHL20_DRC7"/>
    <property type="match status" value="1"/>
</dbReference>
<proteinExistence type="inferred from homology"/>
<dbReference type="PANTHER" id="PTHR46344:SF27">
    <property type="entry name" value="KELCH REPEAT SUPERFAMILY PROTEIN"/>
    <property type="match status" value="1"/>
</dbReference>
<evidence type="ECO:0000313" key="11">
    <source>
        <dbReference type="EMBL" id="KAF1084886.1"/>
    </source>
</evidence>
<dbReference type="InterPro" id="IPR015915">
    <property type="entry name" value="Kelch-typ_b-propeller"/>
</dbReference>
<keyword evidence="12" id="KW-1185">Reference proteome</keyword>
<dbReference type="Pfam" id="PF01344">
    <property type="entry name" value="Kelch_1"/>
    <property type="match status" value="1"/>
</dbReference>
<evidence type="ECO:0000259" key="10">
    <source>
        <dbReference type="Pfam" id="PF00082"/>
    </source>
</evidence>
<dbReference type="InterPro" id="IPR034204">
    <property type="entry name" value="PfSUB1-like_cat_dom"/>
</dbReference>
<feature type="region of interest" description="Disordered" evidence="8">
    <location>
        <begin position="35"/>
        <end position="75"/>
    </location>
</feature>
<keyword evidence="3 7" id="KW-0645">Protease</keyword>
<dbReference type="Pfam" id="PF00082">
    <property type="entry name" value="Peptidase_S8"/>
    <property type="match status" value="1"/>
</dbReference>
<feature type="signal peptide" evidence="9">
    <location>
        <begin position="1"/>
        <end position="29"/>
    </location>
</feature>
<dbReference type="Gene3D" id="3.40.50.200">
    <property type="entry name" value="Peptidase S8/S53 domain"/>
    <property type="match status" value="1"/>
</dbReference>
<dbReference type="OrthoDB" id="9798386at2"/>
<comment type="similarity">
    <text evidence="1 7">Belongs to the peptidase S8 family.</text>
</comment>
<evidence type="ECO:0000256" key="9">
    <source>
        <dbReference type="SAM" id="SignalP"/>
    </source>
</evidence>
<name>A0A9D2WQ61_9FIRM</name>
<feature type="compositionally biased region" description="Low complexity" evidence="8">
    <location>
        <begin position="40"/>
        <end position="53"/>
    </location>
</feature>
<feature type="active site" description="Charge relay system" evidence="7">
    <location>
        <position position="437"/>
    </location>
</feature>
<evidence type="ECO:0000256" key="3">
    <source>
        <dbReference type="ARBA" id="ARBA00022670"/>
    </source>
</evidence>
<evidence type="ECO:0000256" key="8">
    <source>
        <dbReference type="SAM" id="MobiDB-lite"/>
    </source>
</evidence>
<evidence type="ECO:0000256" key="5">
    <source>
        <dbReference type="ARBA" id="ARBA00022801"/>
    </source>
</evidence>
<dbReference type="EC" id="3.4.21.-" evidence="11"/>
<dbReference type="Proteomes" id="UP000798488">
    <property type="component" value="Unassembled WGS sequence"/>
</dbReference>
<feature type="active site" description="Charge relay system" evidence="7">
    <location>
        <position position="291"/>
    </location>
</feature>
<feature type="domain" description="Peptidase S8/S53" evidence="10">
    <location>
        <begin position="222"/>
        <end position="471"/>
    </location>
</feature>
<dbReference type="InterPro" id="IPR000209">
    <property type="entry name" value="Peptidase_S8/S53_dom"/>
</dbReference>
<dbReference type="SMART" id="SM00612">
    <property type="entry name" value="Kelch"/>
    <property type="match status" value="6"/>
</dbReference>
<dbReference type="PROSITE" id="PS51892">
    <property type="entry name" value="SUBTILASE"/>
    <property type="match status" value="1"/>
</dbReference>
<reference evidence="11" key="1">
    <citation type="submission" date="2016-02" db="EMBL/GenBank/DDBJ databases">
        <title>Draft Genome Sequence of Sporotomaculum syntrophicum Strain FB, a Syntrophic Benzoate Degrader.</title>
        <authorList>
            <person name="Nobu M.K."/>
            <person name="Narihiro T."/>
            <person name="Qiu Y.-L."/>
            <person name="Ohashi A."/>
            <person name="Liu W.-T."/>
            <person name="Yuji S."/>
        </authorList>
    </citation>
    <scope>NUCLEOTIDE SEQUENCE</scope>
    <source>
        <strain evidence="11">FB</strain>
    </source>
</reference>
<dbReference type="GO" id="GO:0006508">
    <property type="term" value="P:proteolysis"/>
    <property type="evidence" value="ECO:0007669"/>
    <property type="project" value="UniProtKB-KW"/>
</dbReference>